<evidence type="ECO:0000256" key="4">
    <source>
        <dbReference type="SAM" id="Phobius"/>
    </source>
</evidence>
<keyword evidence="4" id="KW-0812">Transmembrane</keyword>
<dbReference type="PANTHER" id="PTHR24320">
    <property type="entry name" value="RETINOL DEHYDROGENASE"/>
    <property type="match status" value="1"/>
</dbReference>
<dbReference type="Gene3D" id="3.40.50.720">
    <property type="entry name" value="NAD(P)-binding Rossmann-like Domain"/>
    <property type="match status" value="1"/>
</dbReference>
<evidence type="ECO:0000313" key="6">
    <source>
        <dbReference type="Proteomes" id="UP000268321"/>
    </source>
</evidence>
<protein>
    <submittedName>
        <fullName evidence="5">NAD(P)-binding protein</fullName>
    </submittedName>
</protein>
<reference evidence="6" key="1">
    <citation type="journal article" date="2018" name="Nat. Microbiol.">
        <title>Leveraging single-cell genomics to expand the fungal tree of life.</title>
        <authorList>
            <person name="Ahrendt S.R."/>
            <person name="Quandt C.A."/>
            <person name="Ciobanu D."/>
            <person name="Clum A."/>
            <person name="Salamov A."/>
            <person name="Andreopoulos B."/>
            <person name="Cheng J.F."/>
            <person name="Woyke T."/>
            <person name="Pelin A."/>
            <person name="Henrissat B."/>
            <person name="Reynolds N.K."/>
            <person name="Benny G.L."/>
            <person name="Smith M.E."/>
            <person name="James T.Y."/>
            <person name="Grigoriev I.V."/>
        </authorList>
    </citation>
    <scope>NUCLEOTIDE SEQUENCE [LARGE SCALE GENOMIC DNA]</scope>
    <source>
        <strain evidence="6">Baker2002</strain>
    </source>
</reference>
<sequence>MPIDIISSLIFDGPETIPGWPYLKTYGPVVAALAAAKYYFSGASVNCDRNMHGRVFIVTGGTSGLGAEVVYQLALRGAQVVVLCRSTYDQWTIDYIDDMREKTNNSLVFAELCDLLLLHSVRKFATTWLDSSLPRRLDGVVCCAADCIPRGSPRSTTIDGVESQMAVNYLAHYHLITLLRPSLHVQPPDRDVRVVLTTCSSQALGSVDPADILGEQQSYPRNASWKMYGSSKLLLGMFGRLFQRVLNAYERPDKAPCNIQVSIVNPGIMRSPSTRRFFSMGTLWGLLLYVVFSPIWYIFFKSSLAGAQSILFALFTPVLGAQDGGNLIQECKILTQGRLEYYNYELQDQIHAKTAKKIADLERRSAIERKKEEKRLGLDKDAENKRTAKMRDLSEKPTTVEELEHKLSAMSESLNYSLRKPRLDASEPVSGPNSAKSTGRNGKKLHKNRKT</sequence>
<dbReference type="InterPro" id="IPR002347">
    <property type="entry name" value="SDR_fam"/>
</dbReference>
<keyword evidence="4" id="KW-0472">Membrane</keyword>
<name>A0A4P9ZCK1_9ASCO</name>
<keyword evidence="6" id="KW-1185">Reference proteome</keyword>
<evidence type="ECO:0000313" key="5">
    <source>
        <dbReference type="EMBL" id="RKP30082.1"/>
    </source>
</evidence>
<dbReference type="PANTHER" id="PTHR24320:SF285">
    <property type="entry name" value="RETINOL DEHYDROGENASE 14"/>
    <property type="match status" value="1"/>
</dbReference>
<dbReference type="Pfam" id="PF00106">
    <property type="entry name" value="adh_short"/>
    <property type="match status" value="1"/>
</dbReference>
<feature type="compositionally biased region" description="Basic and acidic residues" evidence="3">
    <location>
        <begin position="372"/>
        <end position="407"/>
    </location>
</feature>
<feature type="transmembrane region" description="Helical" evidence="4">
    <location>
        <begin position="277"/>
        <end position="299"/>
    </location>
</feature>
<evidence type="ECO:0000256" key="1">
    <source>
        <dbReference type="ARBA" id="ARBA00006484"/>
    </source>
</evidence>
<feature type="region of interest" description="Disordered" evidence="3">
    <location>
        <begin position="372"/>
        <end position="451"/>
    </location>
</feature>
<proteinExistence type="inferred from homology"/>
<keyword evidence="2" id="KW-0560">Oxidoreductase</keyword>
<accession>A0A4P9ZCK1</accession>
<dbReference type="Proteomes" id="UP000268321">
    <property type="component" value="Unassembled WGS sequence"/>
</dbReference>
<dbReference type="InterPro" id="IPR036291">
    <property type="entry name" value="NAD(P)-bd_dom_sf"/>
</dbReference>
<keyword evidence="4" id="KW-1133">Transmembrane helix</keyword>
<feature type="compositionally biased region" description="Polar residues" evidence="3">
    <location>
        <begin position="431"/>
        <end position="440"/>
    </location>
</feature>
<dbReference type="OrthoDB" id="191979at2759"/>
<feature type="compositionally biased region" description="Basic residues" evidence="3">
    <location>
        <begin position="441"/>
        <end position="451"/>
    </location>
</feature>
<organism evidence="5 6">
    <name type="scientific">Metschnikowia bicuspidata</name>
    <dbReference type="NCBI Taxonomy" id="27322"/>
    <lineage>
        <taxon>Eukaryota</taxon>
        <taxon>Fungi</taxon>
        <taxon>Dikarya</taxon>
        <taxon>Ascomycota</taxon>
        <taxon>Saccharomycotina</taxon>
        <taxon>Pichiomycetes</taxon>
        <taxon>Metschnikowiaceae</taxon>
        <taxon>Metschnikowia</taxon>
    </lineage>
</organism>
<gene>
    <name evidence="5" type="ORF">METBISCDRAFT_23671</name>
</gene>
<dbReference type="SUPFAM" id="SSF51735">
    <property type="entry name" value="NAD(P)-binding Rossmann-fold domains"/>
    <property type="match status" value="1"/>
</dbReference>
<dbReference type="EMBL" id="ML004467">
    <property type="protein sequence ID" value="RKP30082.1"/>
    <property type="molecule type" value="Genomic_DNA"/>
</dbReference>
<dbReference type="PRINTS" id="PR00081">
    <property type="entry name" value="GDHRDH"/>
</dbReference>
<evidence type="ECO:0000256" key="2">
    <source>
        <dbReference type="ARBA" id="ARBA00023002"/>
    </source>
</evidence>
<dbReference type="GO" id="GO:0016491">
    <property type="term" value="F:oxidoreductase activity"/>
    <property type="evidence" value="ECO:0007669"/>
    <property type="project" value="UniProtKB-KW"/>
</dbReference>
<dbReference type="AlphaFoldDB" id="A0A4P9ZCK1"/>
<evidence type="ECO:0000256" key="3">
    <source>
        <dbReference type="SAM" id="MobiDB-lite"/>
    </source>
</evidence>
<comment type="similarity">
    <text evidence="1">Belongs to the short-chain dehydrogenases/reductases (SDR) family.</text>
</comment>